<gene>
    <name evidence="3" type="ORF">SAMN05216361_1308</name>
</gene>
<dbReference type="SUPFAM" id="SSF54001">
    <property type="entry name" value="Cysteine proteinases"/>
    <property type="match status" value="1"/>
</dbReference>
<dbReference type="RefSeq" id="WP_073319669.1">
    <property type="nucleotide sequence ID" value="NZ_FQWD01000002.1"/>
</dbReference>
<evidence type="ECO:0000313" key="4">
    <source>
        <dbReference type="Proteomes" id="UP000184520"/>
    </source>
</evidence>
<evidence type="ECO:0000259" key="2">
    <source>
        <dbReference type="SMART" id="SM00460"/>
    </source>
</evidence>
<feature type="signal peptide" evidence="1">
    <location>
        <begin position="1"/>
        <end position="18"/>
    </location>
</feature>
<dbReference type="STRING" id="634436.SAMN05216361_1308"/>
<reference evidence="4" key="1">
    <citation type="submission" date="2016-11" db="EMBL/GenBank/DDBJ databases">
        <authorList>
            <person name="Varghese N."/>
            <person name="Submissions S."/>
        </authorList>
    </citation>
    <scope>NUCLEOTIDE SEQUENCE [LARGE SCALE GENOMIC DNA]</scope>
    <source>
        <strain evidence="4">CGMCC 1.8995</strain>
    </source>
</reference>
<dbReference type="AlphaFoldDB" id="A0A1M5H4I6"/>
<accession>A0A1M5H4I6</accession>
<dbReference type="SMART" id="SM00460">
    <property type="entry name" value="TGc"/>
    <property type="match status" value="1"/>
</dbReference>
<keyword evidence="1" id="KW-0732">Signal</keyword>
<dbReference type="PANTHER" id="PTHR33490">
    <property type="entry name" value="BLR5614 PROTEIN-RELATED"/>
    <property type="match status" value="1"/>
</dbReference>
<dbReference type="EMBL" id="FQWD01000002">
    <property type="protein sequence ID" value="SHG10900.1"/>
    <property type="molecule type" value="Genomic_DNA"/>
</dbReference>
<dbReference type="InterPro" id="IPR038765">
    <property type="entry name" value="Papain-like_cys_pep_sf"/>
</dbReference>
<protein>
    <submittedName>
        <fullName evidence="3">Transglutaminase-like superfamily protein</fullName>
    </submittedName>
</protein>
<evidence type="ECO:0000256" key="1">
    <source>
        <dbReference type="SAM" id="SignalP"/>
    </source>
</evidence>
<feature type="domain" description="Transglutaminase-like" evidence="2">
    <location>
        <begin position="150"/>
        <end position="214"/>
    </location>
</feature>
<dbReference type="Gene3D" id="3.10.620.30">
    <property type="match status" value="1"/>
</dbReference>
<sequence>MRWLVSLWVLFWHVPVSADTAPLMASISVELTSEQSLPLENTIQATLVTSEATKLKAALKAWEGINILQATATELTLTIKPRPVYNGSVETAFLADSFVIDINEPSTKQFASEFMHWVAQPWKLSDLTEYVNQYIDQPSYIHGFNFASVVATQRSGDCTEYAALTTALARSLGLPARLVVGTVIVEESTSIQAFGHAWTEVYYENSWQIIDAALLQSTALKHFYLPASALTNEGPGYAMALVHSVGLMPEKIVAVSNAR</sequence>
<organism evidence="3 4">
    <name type="scientific">Marisediminitalea aggregata</name>
    <dbReference type="NCBI Taxonomy" id="634436"/>
    <lineage>
        <taxon>Bacteria</taxon>
        <taxon>Pseudomonadati</taxon>
        <taxon>Pseudomonadota</taxon>
        <taxon>Gammaproteobacteria</taxon>
        <taxon>Alteromonadales</taxon>
        <taxon>Alteromonadaceae</taxon>
        <taxon>Marisediminitalea</taxon>
    </lineage>
</organism>
<name>A0A1M5H4I6_9ALTE</name>
<dbReference type="InterPro" id="IPR002931">
    <property type="entry name" value="Transglutaminase-like"/>
</dbReference>
<proteinExistence type="predicted"/>
<dbReference type="Proteomes" id="UP000184520">
    <property type="component" value="Unassembled WGS sequence"/>
</dbReference>
<evidence type="ECO:0000313" key="3">
    <source>
        <dbReference type="EMBL" id="SHG10900.1"/>
    </source>
</evidence>
<dbReference type="Pfam" id="PF01841">
    <property type="entry name" value="Transglut_core"/>
    <property type="match status" value="1"/>
</dbReference>
<feature type="chain" id="PRO_5012296426" evidence="1">
    <location>
        <begin position="19"/>
        <end position="259"/>
    </location>
</feature>
<keyword evidence="4" id="KW-1185">Reference proteome</keyword>